<keyword evidence="13" id="KW-1185">Reference proteome</keyword>
<dbReference type="InterPro" id="IPR006260">
    <property type="entry name" value="TonB/TolA_C"/>
</dbReference>
<evidence type="ECO:0000256" key="5">
    <source>
        <dbReference type="ARBA" id="ARBA00022519"/>
    </source>
</evidence>
<keyword evidence="7" id="KW-0653">Protein transport</keyword>
<comment type="caution">
    <text evidence="12">The sequence shown here is derived from an EMBL/GenBank/DDBJ whole genome shotgun (WGS) entry which is preliminary data.</text>
</comment>
<feature type="signal peptide" evidence="10">
    <location>
        <begin position="1"/>
        <end position="21"/>
    </location>
</feature>
<comment type="similarity">
    <text evidence="2">Belongs to the TonB family.</text>
</comment>
<dbReference type="GO" id="GO:0098797">
    <property type="term" value="C:plasma membrane protein complex"/>
    <property type="evidence" value="ECO:0007669"/>
    <property type="project" value="TreeGrafter"/>
</dbReference>
<keyword evidence="5" id="KW-0997">Cell inner membrane</keyword>
<dbReference type="Gene3D" id="3.30.1150.10">
    <property type="match status" value="1"/>
</dbReference>
<evidence type="ECO:0000256" key="6">
    <source>
        <dbReference type="ARBA" id="ARBA00022692"/>
    </source>
</evidence>
<dbReference type="Gene3D" id="2.20.110.10">
    <property type="entry name" value="Histone H3 K4-specific methyltransferase SET7/9 N-terminal domain"/>
    <property type="match status" value="1"/>
</dbReference>
<dbReference type="SUPFAM" id="SSF82185">
    <property type="entry name" value="Histone H3 K4-specific methyltransferase SET7/9 N-terminal domain"/>
    <property type="match status" value="1"/>
</dbReference>
<keyword evidence="3" id="KW-0813">Transport</keyword>
<dbReference type="RefSeq" id="WP_136873927.1">
    <property type="nucleotide sequence ID" value="NZ_SWBO01000001.1"/>
</dbReference>
<keyword evidence="8" id="KW-1133">Transmembrane helix</keyword>
<keyword evidence="9" id="KW-0472">Membrane</keyword>
<feature type="chain" id="PRO_5020504149" evidence="10">
    <location>
        <begin position="22"/>
        <end position="327"/>
    </location>
</feature>
<dbReference type="Proteomes" id="UP000310477">
    <property type="component" value="Unassembled WGS sequence"/>
</dbReference>
<proteinExistence type="inferred from homology"/>
<dbReference type="NCBIfam" id="TIGR01352">
    <property type="entry name" value="tonB_Cterm"/>
    <property type="match status" value="1"/>
</dbReference>
<comment type="subcellular location">
    <subcellularLocation>
        <location evidence="1">Cell inner membrane</location>
        <topology evidence="1">Single-pass membrane protein</topology>
        <orientation evidence="1">Periplasmic side</orientation>
    </subcellularLocation>
</comment>
<evidence type="ECO:0000313" key="12">
    <source>
        <dbReference type="EMBL" id="TKC03374.1"/>
    </source>
</evidence>
<evidence type="ECO:0000256" key="3">
    <source>
        <dbReference type="ARBA" id="ARBA00022448"/>
    </source>
</evidence>
<dbReference type="GO" id="GO:0015031">
    <property type="term" value="P:protein transport"/>
    <property type="evidence" value="ECO:0007669"/>
    <property type="project" value="UniProtKB-KW"/>
</dbReference>
<evidence type="ECO:0000256" key="8">
    <source>
        <dbReference type="ARBA" id="ARBA00022989"/>
    </source>
</evidence>
<dbReference type="PANTHER" id="PTHR33446">
    <property type="entry name" value="PROTEIN TONB-RELATED"/>
    <property type="match status" value="1"/>
</dbReference>
<evidence type="ECO:0000256" key="2">
    <source>
        <dbReference type="ARBA" id="ARBA00006555"/>
    </source>
</evidence>
<keyword evidence="10" id="KW-0732">Signal</keyword>
<accession>A0A4V5NYP6</accession>
<evidence type="ECO:0000259" key="11">
    <source>
        <dbReference type="PROSITE" id="PS52015"/>
    </source>
</evidence>
<dbReference type="PANTHER" id="PTHR33446:SF2">
    <property type="entry name" value="PROTEIN TONB"/>
    <property type="match status" value="1"/>
</dbReference>
<feature type="domain" description="TonB C-terminal" evidence="11">
    <location>
        <begin position="237"/>
        <end position="327"/>
    </location>
</feature>
<evidence type="ECO:0000256" key="7">
    <source>
        <dbReference type="ARBA" id="ARBA00022927"/>
    </source>
</evidence>
<sequence length="327" mass="37258">MKKIVLLSFVMLLFFVGNAQKKQNVYLIKNNGKEVKIRDSADFVRIIEEPDSGELNFNLKEYYKDGSPKLIGKVSSFDPRLIYEGLFVSYYPNGEKKSAITYKKNVIVGTADYFFADGKVKKRLEYIEEDPIEKKAGIKSLDAKFRLIYQVDSLGKVFVQDGNGRLIEETKFGKDVLIEEGDYKDGYKDGVWIGKYRSGQSSYTETYNLRKLVSGVNTVGDQTYEYTDFGSPPQFKGGINEFYKYLSRSIKYPTDAYKSRIGGSVFVSFVVEKDGKVADVKIDKPVYPSIDEEALRVMTASPKWTPGTQRGLPVRVKYNIPIKFNLR</sequence>
<organism evidence="12 13">
    <name type="scientific">Pedobacter cryotolerans</name>
    <dbReference type="NCBI Taxonomy" id="2571270"/>
    <lineage>
        <taxon>Bacteria</taxon>
        <taxon>Pseudomonadati</taxon>
        <taxon>Bacteroidota</taxon>
        <taxon>Sphingobacteriia</taxon>
        <taxon>Sphingobacteriales</taxon>
        <taxon>Sphingobacteriaceae</taxon>
        <taxon>Pedobacter</taxon>
    </lineage>
</organism>
<keyword evidence="4" id="KW-1003">Cell membrane</keyword>
<keyword evidence="6" id="KW-0812">Transmembrane</keyword>
<dbReference type="Pfam" id="PF03544">
    <property type="entry name" value="TonB_C"/>
    <property type="match status" value="1"/>
</dbReference>
<dbReference type="EMBL" id="SWBO01000001">
    <property type="protein sequence ID" value="TKC03374.1"/>
    <property type="molecule type" value="Genomic_DNA"/>
</dbReference>
<gene>
    <name evidence="12" type="ORF">FA045_02055</name>
</gene>
<evidence type="ECO:0000256" key="1">
    <source>
        <dbReference type="ARBA" id="ARBA00004383"/>
    </source>
</evidence>
<dbReference type="SUPFAM" id="SSF74653">
    <property type="entry name" value="TolA/TonB C-terminal domain"/>
    <property type="match status" value="1"/>
</dbReference>
<dbReference type="InterPro" id="IPR051045">
    <property type="entry name" value="TonB-dependent_transducer"/>
</dbReference>
<dbReference type="OrthoDB" id="649093at2"/>
<dbReference type="GO" id="GO:0055085">
    <property type="term" value="P:transmembrane transport"/>
    <property type="evidence" value="ECO:0007669"/>
    <property type="project" value="InterPro"/>
</dbReference>
<evidence type="ECO:0000256" key="9">
    <source>
        <dbReference type="ARBA" id="ARBA00023136"/>
    </source>
</evidence>
<evidence type="ECO:0000256" key="10">
    <source>
        <dbReference type="SAM" id="SignalP"/>
    </source>
</evidence>
<dbReference type="InterPro" id="IPR037682">
    <property type="entry name" value="TonB_C"/>
</dbReference>
<dbReference type="GO" id="GO:0031992">
    <property type="term" value="F:energy transducer activity"/>
    <property type="evidence" value="ECO:0007669"/>
    <property type="project" value="TreeGrafter"/>
</dbReference>
<name>A0A4V5NYP6_9SPHI</name>
<dbReference type="PROSITE" id="PS52015">
    <property type="entry name" value="TONB_CTD"/>
    <property type="match status" value="1"/>
</dbReference>
<dbReference type="AlphaFoldDB" id="A0A4V5NYP6"/>
<reference evidence="12 13" key="1">
    <citation type="submission" date="2019-04" db="EMBL/GenBank/DDBJ databases">
        <title>Pedobacter sp. AR-2-6 sp. nov., isolated from Arctic soil.</title>
        <authorList>
            <person name="Dahal R.H."/>
            <person name="Kim D.-U."/>
        </authorList>
    </citation>
    <scope>NUCLEOTIDE SEQUENCE [LARGE SCALE GENOMIC DNA]</scope>
    <source>
        <strain evidence="12 13">AR-2-6</strain>
    </source>
</reference>
<evidence type="ECO:0000313" key="13">
    <source>
        <dbReference type="Proteomes" id="UP000310477"/>
    </source>
</evidence>
<protein>
    <submittedName>
        <fullName evidence="12">TonB family protein</fullName>
    </submittedName>
</protein>
<evidence type="ECO:0000256" key="4">
    <source>
        <dbReference type="ARBA" id="ARBA00022475"/>
    </source>
</evidence>